<evidence type="ECO:0000256" key="1">
    <source>
        <dbReference type="SAM" id="MobiDB-lite"/>
    </source>
</evidence>
<keyword evidence="4" id="KW-1185">Reference proteome</keyword>
<accession>A0ABS4QX84</accession>
<evidence type="ECO:0000259" key="2">
    <source>
        <dbReference type="PROSITE" id="PS50125"/>
    </source>
</evidence>
<proteinExistence type="predicted"/>
<dbReference type="EMBL" id="JAGILA010000002">
    <property type="protein sequence ID" value="MBP2235263.1"/>
    <property type="molecule type" value="Genomic_DNA"/>
</dbReference>
<dbReference type="PROSITE" id="PS50125">
    <property type="entry name" value="GUANYLATE_CYCLASE_2"/>
    <property type="match status" value="1"/>
</dbReference>
<organism evidence="3 4">
    <name type="scientific">Sinorhizobium kostiense</name>
    <dbReference type="NCBI Taxonomy" id="76747"/>
    <lineage>
        <taxon>Bacteria</taxon>
        <taxon>Pseudomonadati</taxon>
        <taxon>Pseudomonadota</taxon>
        <taxon>Alphaproteobacteria</taxon>
        <taxon>Hyphomicrobiales</taxon>
        <taxon>Rhizobiaceae</taxon>
        <taxon>Sinorhizobium/Ensifer group</taxon>
        <taxon>Sinorhizobium</taxon>
    </lineage>
</organism>
<reference evidence="3 4" key="1">
    <citation type="submission" date="2021-03" db="EMBL/GenBank/DDBJ databases">
        <title>Genomic Encyclopedia of Type Strains, Phase IV (KMG-IV): sequencing the most valuable type-strain genomes for metagenomic binning, comparative biology and taxonomic classification.</title>
        <authorList>
            <person name="Goeker M."/>
        </authorList>
    </citation>
    <scope>NUCLEOTIDE SEQUENCE [LARGE SCALE GENOMIC DNA]</scope>
    <source>
        <strain evidence="3 4">DSM 13372</strain>
    </source>
</reference>
<protein>
    <submittedName>
        <fullName evidence="3">Class 3 adenylate cyclase</fullName>
    </submittedName>
</protein>
<dbReference type="SUPFAM" id="SSF55073">
    <property type="entry name" value="Nucleotide cyclase"/>
    <property type="match status" value="1"/>
</dbReference>
<gene>
    <name evidence="3" type="ORF">J2Z31_001755</name>
</gene>
<feature type="domain" description="Guanylate cyclase" evidence="2">
    <location>
        <begin position="1"/>
        <end position="44"/>
    </location>
</feature>
<dbReference type="Proteomes" id="UP000730739">
    <property type="component" value="Unassembled WGS sequence"/>
</dbReference>
<dbReference type="Pfam" id="PF00211">
    <property type="entry name" value="Guanylate_cyc"/>
    <property type="match status" value="1"/>
</dbReference>
<dbReference type="Gene3D" id="3.30.70.1230">
    <property type="entry name" value="Nucleotide cyclase"/>
    <property type="match status" value="1"/>
</dbReference>
<evidence type="ECO:0000313" key="4">
    <source>
        <dbReference type="Proteomes" id="UP000730739"/>
    </source>
</evidence>
<dbReference type="InterPro" id="IPR029787">
    <property type="entry name" value="Nucleotide_cyclase"/>
</dbReference>
<dbReference type="RefSeq" id="WP_209601495.1">
    <property type="nucleotide sequence ID" value="NZ_JAGILA010000002.1"/>
</dbReference>
<evidence type="ECO:0000313" key="3">
    <source>
        <dbReference type="EMBL" id="MBP2235263.1"/>
    </source>
</evidence>
<name>A0ABS4QX84_9HYPH</name>
<comment type="caution">
    <text evidence="3">The sequence shown here is derived from an EMBL/GenBank/DDBJ whole genome shotgun (WGS) entry which is preliminary data.</text>
</comment>
<feature type="region of interest" description="Disordered" evidence="1">
    <location>
        <begin position="63"/>
        <end position="84"/>
    </location>
</feature>
<dbReference type="InterPro" id="IPR001054">
    <property type="entry name" value="A/G_cyclase"/>
</dbReference>
<feature type="compositionally biased region" description="Low complexity" evidence="1">
    <location>
        <begin position="65"/>
        <end position="84"/>
    </location>
</feature>
<sequence>MAERKAAVPASDRIEVRIGVNLGEVIVEGDDRYGEGVNIATRLEQVAEPGSVYVSEKVAREVERSSGSVRSTSRISPSPSLSIG</sequence>